<reference evidence="1 2" key="1">
    <citation type="submission" date="2024-07" db="EMBL/GenBank/DDBJ databases">
        <title>Novel bacterial strain Erwinia sp. OPT-41 promoting growth of various crops.</title>
        <authorList>
            <person name="Egorshina A."/>
            <person name="Lukyantsev M.A."/>
            <person name="Golubev S.N."/>
            <person name="Muratova A.Y."/>
            <person name="Bulygina E.A."/>
        </authorList>
    </citation>
    <scope>NUCLEOTIDE SEQUENCE [LARGE SCALE GENOMIC DNA]</scope>
    <source>
        <strain evidence="1 2">OPT-41</strain>
    </source>
</reference>
<proteinExistence type="predicted"/>
<evidence type="ECO:0000313" key="2">
    <source>
        <dbReference type="Proteomes" id="UP001605250"/>
    </source>
</evidence>
<evidence type="ECO:0000313" key="1">
    <source>
        <dbReference type="EMBL" id="MFG6076893.1"/>
    </source>
</evidence>
<accession>A0ABW7CKY9</accession>
<gene>
    <name evidence="1" type="ORF">AB3U87_11040</name>
</gene>
<sequence>MTSQSSFSPIQEKATLFSFPDVSIALGTSRGTPFSPAYQGIVTLNNFLALIKWVCVNVAEYEEGMPNNEPVFLSRNHLALLREDIHNGRFALPGNDLQYGEMFYALQLLAIWAQYCICTLDFYQESAFIFVSWKL</sequence>
<comment type="caution">
    <text evidence="1">The sequence shown here is derived from an EMBL/GenBank/DDBJ whole genome shotgun (WGS) entry which is preliminary data.</text>
</comment>
<name>A0ABW7CKY9_9GAMM</name>
<dbReference type="Proteomes" id="UP001605250">
    <property type="component" value="Unassembled WGS sequence"/>
</dbReference>
<protein>
    <submittedName>
        <fullName evidence="1">Uncharacterized protein</fullName>
    </submittedName>
</protein>
<organism evidence="1 2">
    <name type="scientific">Erwinia plantamica</name>
    <dbReference type="NCBI Taxonomy" id="3237104"/>
    <lineage>
        <taxon>Bacteria</taxon>
        <taxon>Pseudomonadati</taxon>
        <taxon>Pseudomonadota</taxon>
        <taxon>Gammaproteobacteria</taxon>
        <taxon>Enterobacterales</taxon>
        <taxon>Erwiniaceae</taxon>
        <taxon>Erwinia</taxon>
    </lineage>
</organism>
<keyword evidence="2" id="KW-1185">Reference proteome</keyword>
<dbReference type="EMBL" id="JBGCUC010000008">
    <property type="protein sequence ID" value="MFG6076893.1"/>
    <property type="molecule type" value="Genomic_DNA"/>
</dbReference>
<dbReference type="RefSeq" id="WP_394148991.1">
    <property type="nucleotide sequence ID" value="NZ_JBGCUC010000008.1"/>
</dbReference>